<dbReference type="Proteomes" id="UP000188268">
    <property type="component" value="Unassembled WGS sequence"/>
</dbReference>
<evidence type="ECO:0000313" key="3">
    <source>
        <dbReference type="Proteomes" id="UP000188268"/>
    </source>
</evidence>
<feature type="domain" description="Myb/SANT-like" evidence="1">
    <location>
        <begin position="19"/>
        <end position="106"/>
    </location>
</feature>
<comment type="caution">
    <text evidence="2">The sequence shown here is derived from an EMBL/GenBank/DDBJ whole genome shotgun (WGS) entry which is preliminary data.</text>
</comment>
<dbReference type="Pfam" id="PF12776">
    <property type="entry name" value="Myb_DNA-bind_3"/>
    <property type="match status" value="1"/>
</dbReference>
<sequence length="155" mass="18258">MDGFGRNGLGNVAVTRPVRWSRDEERALIECFKTSMHRNVCRVFRDVELIERLFNVKCPTKNPRIAAIKNHLCSLMRTYKKVHYFLEQGFTFDVETNKVVGTDEQWIAVQVRNQEFPHFLKLDKIMIYKREQEAARNDREQEAAAMEGEIFIEFG</sequence>
<protein>
    <recommendedName>
        <fullName evidence="1">Myb/SANT-like domain-containing protein</fullName>
    </recommendedName>
</protein>
<dbReference type="EMBL" id="AWWV01010090">
    <property type="protein sequence ID" value="OMO81761.1"/>
    <property type="molecule type" value="Genomic_DNA"/>
</dbReference>
<name>A0A1R3IGX9_COCAP</name>
<dbReference type="OrthoDB" id="10295950at2759"/>
<dbReference type="InterPro" id="IPR024752">
    <property type="entry name" value="Myb/SANT-like_dom"/>
</dbReference>
<evidence type="ECO:0000259" key="1">
    <source>
        <dbReference type="Pfam" id="PF12776"/>
    </source>
</evidence>
<evidence type="ECO:0000313" key="2">
    <source>
        <dbReference type="EMBL" id="OMO81761.1"/>
    </source>
</evidence>
<organism evidence="2 3">
    <name type="scientific">Corchorus capsularis</name>
    <name type="common">Jute</name>
    <dbReference type="NCBI Taxonomy" id="210143"/>
    <lineage>
        <taxon>Eukaryota</taxon>
        <taxon>Viridiplantae</taxon>
        <taxon>Streptophyta</taxon>
        <taxon>Embryophyta</taxon>
        <taxon>Tracheophyta</taxon>
        <taxon>Spermatophyta</taxon>
        <taxon>Magnoliopsida</taxon>
        <taxon>eudicotyledons</taxon>
        <taxon>Gunneridae</taxon>
        <taxon>Pentapetalae</taxon>
        <taxon>rosids</taxon>
        <taxon>malvids</taxon>
        <taxon>Malvales</taxon>
        <taxon>Malvaceae</taxon>
        <taxon>Grewioideae</taxon>
        <taxon>Apeibeae</taxon>
        <taxon>Corchorus</taxon>
    </lineage>
</organism>
<keyword evidence="3" id="KW-1185">Reference proteome</keyword>
<gene>
    <name evidence="2" type="ORF">CCACVL1_12237</name>
</gene>
<proteinExistence type="predicted"/>
<accession>A0A1R3IGX9</accession>
<reference evidence="2 3" key="1">
    <citation type="submission" date="2013-09" db="EMBL/GenBank/DDBJ databases">
        <title>Corchorus capsularis genome sequencing.</title>
        <authorList>
            <person name="Alam M."/>
            <person name="Haque M.S."/>
            <person name="Islam M.S."/>
            <person name="Emdad E.M."/>
            <person name="Islam M.M."/>
            <person name="Ahmed B."/>
            <person name="Halim A."/>
            <person name="Hossen Q.M.M."/>
            <person name="Hossain M.Z."/>
            <person name="Ahmed R."/>
            <person name="Khan M.M."/>
            <person name="Islam R."/>
            <person name="Rashid M.M."/>
            <person name="Khan S.A."/>
            <person name="Rahman M.S."/>
            <person name="Alam M."/>
        </authorList>
    </citation>
    <scope>NUCLEOTIDE SEQUENCE [LARGE SCALE GENOMIC DNA]</scope>
    <source>
        <strain evidence="3">cv. CVL-1</strain>
        <tissue evidence="2">Whole seedling</tissue>
    </source>
</reference>
<dbReference type="Gramene" id="OMO81761">
    <property type="protein sequence ID" value="OMO81761"/>
    <property type="gene ID" value="CCACVL1_12237"/>
</dbReference>
<dbReference type="AlphaFoldDB" id="A0A1R3IGX9"/>